<proteinExistence type="predicted"/>
<gene>
    <name evidence="2" type="ORF">SVUK_LOCUS13172</name>
</gene>
<name>A0A3P7JIN4_STRVU</name>
<evidence type="ECO:0000313" key="3">
    <source>
        <dbReference type="Proteomes" id="UP000270094"/>
    </source>
</evidence>
<dbReference type="OrthoDB" id="5810672at2759"/>
<protein>
    <recommendedName>
        <fullName evidence="1">Reverse transcriptase domain-containing protein</fullName>
    </recommendedName>
</protein>
<accession>A0A3P7JIN4</accession>
<dbReference type="AlphaFoldDB" id="A0A3P7JIN4"/>
<dbReference type="InterPro" id="IPR000477">
    <property type="entry name" value="RT_dom"/>
</dbReference>
<dbReference type="EMBL" id="UYYB01101191">
    <property type="protein sequence ID" value="VDM78174.1"/>
    <property type="molecule type" value="Genomic_DNA"/>
</dbReference>
<dbReference type="Proteomes" id="UP000270094">
    <property type="component" value="Unassembled WGS sequence"/>
</dbReference>
<feature type="domain" description="Reverse transcriptase" evidence="1">
    <location>
        <begin position="21"/>
        <end position="99"/>
    </location>
</feature>
<dbReference type="Pfam" id="PF00078">
    <property type="entry name" value="RVT_1"/>
    <property type="match status" value="1"/>
</dbReference>
<evidence type="ECO:0000313" key="2">
    <source>
        <dbReference type="EMBL" id="VDM78174.1"/>
    </source>
</evidence>
<organism evidence="2 3">
    <name type="scientific">Strongylus vulgaris</name>
    <name type="common">Blood worm</name>
    <dbReference type="NCBI Taxonomy" id="40348"/>
    <lineage>
        <taxon>Eukaryota</taxon>
        <taxon>Metazoa</taxon>
        <taxon>Ecdysozoa</taxon>
        <taxon>Nematoda</taxon>
        <taxon>Chromadorea</taxon>
        <taxon>Rhabditida</taxon>
        <taxon>Rhabditina</taxon>
        <taxon>Rhabditomorpha</taxon>
        <taxon>Strongyloidea</taxon>
        <taxon>Strongylidae</taxon>
        <taxon>Strongylus</taxon>
    </lineage>
</organism>
<reference evidence="2 3" key="1">
    <citation type="submission" date="2018-11" db="EMBL/GenBank/DDBJ databases">
        <authorList>
            <consortium name="Pathogen Informatics"/>
        </authorList>
    </citation>
    <scope>NUCLEOTIDE SEQUENCE [LARGE SCALE GENOMIC DNA]</scope>
</reference>
<evidence type="ECO:0000259" key="1">
    <source>
        <dbReference type="Pfam" id="PF00078"/>
    </source>
</evidence>
<dbReference type="PANTHER" id="PTHR19446">
    <property type="entry name" value="REVERSE TRANSCRIPTASES"/>
    <property type="match status" value="1"/>
</dbReference>
<sequence>MPDDWSKSTFRYGRIKALSHCSTYWPIRLISQALKIFDRALESRLQATIELPSNQRGFVKSACTAHAITVRIVMEKYREQRREIHAIFLDMEKAFDKVPP</sequence>
<keyword evidence="3" id="KW-1185">Reference proteome</keyword>